<dbReference type="Proteomes" id="UP000308891">
    <property type="component" value="Unassembled WGS sequence"/>
</dbReference>
<dbReference type="RefSeq" id="WP_136554675.1">
    <property type="nucleotide sequence ID" value="NZ_STGJ01000015.1"/>
</dbReference>
<evidence type="ECO:0000256" key="1">
    <source>
        <dbReference type="SAM" id="Phobius"/>
    </source>
</evidence>
<evidence type="ECO:0008006" key="4">
    <source>
        <dbReference type="Google" id="ProtNLM"/>
    </source>
</evidence>
<evidence type="ECO:0000313" key="2">
    <source>
        <dbReference type="EMBL" id="TIC79777.1"/>
    </source>
</evidence>
<feature type="transmembrane region" description="Helical" evidence="1">
    <location>
        <begin position="107"/>
        <end position="128"/>
    </location>
</feature>
<comment type="caution">
    <text evidence="2">The sequence shown here is derived from an EMBL/GenBank/DDBJ whole genome shotgun (WGS) entry which is preliminary data.</text>
</comment>
<proteinExistence type="predicted"/>
<feature type="transmembrane region" description="Helical" evidence="1">
    <location>
        <begin position="82"/>
        <end position="100"/>
    </location>
</feature>
<dbReference type="OrthoDB" id="9204562at2"/>
<keyword evidence="3" id="KW-1185">Reference proteome</keyword>
<keyword evidence="1" id="KW-1133">Transmembrane helix</keyword>
<feature type="transmembrane region" description="Helical" evidence="1">
    <location>
        <begin position="134"/>
        <end position="158"/>
    </location>
</feature>
<feature type="transmembrane region" description="Helical" evidence="1">
    <location>
        <begin position="12"/>
        <end position="31"/>
    </location>
</feature>
<sequence length="167" mass="17870">MQATPPTLGRALLINCAIVLVVSAYLGFLYLMGVKDSWITFFFLWYFASIRGAEPDAWLPAVLGALAGYAFSSLLLVLPAAFGAPVGFGVFIALVFVVVLMQVMGRFTLLINPATFLFMMLGSIPMVLGKNDFAAQYAALAVGIAFWSALIFGARALFARKAARASA</sequence>
<organism evidence="2 3">
    <name type="scientific">Crenobacter intestini</name>
    <dbReference type="NCBI Taxonomy" id="2563443"/>
    <lineage>
        <taxon>Bacteria</taxon>
        <taxon>Pseudomonadati</taxon>
        <taxon>Pseudomonadota</taxon>
        <taxon>Betaproteobacteria</taxon>
        <taxon>Neisseriales</taxon>
        <taxon>Neisseriaceae</taxon>
        <taxon>Crenobacter</taxon>
    </lineage>
</organism>
<protein>
    <recommendedName>
        <fullName evidence="4">DUF1097 domain-containing protein</fullName>
    </recommendedName>
</protein>
<dbReference type="EMBL" id="STGJ01000015">
    <property type="protein sequence ID" value="TIC79777.1"/>
    <property type="molecule type" value="Genomic_DNA"/>
</dbReference>
<gene>
    <name evidence="2" type="ORF">E5K04_12700</name>
</gene>
<evidence type="ECO:0000313" key="3">
    <source>
        <dbReference type="Proteomes" id="UP000308891"/>
    </source>
</evidence>
<keyword evidence="1" id="KW-0472">Membrane</keyword>
<reference evidence="2 3" key="1">
    <citation type="submission" date="2019-04" db="EMBL/GenBank/DDBJ databases">
        <title>Crenobacter sp. nov.</title>
        <authorList>
            <person name="Shi S."/>
        </authorList>
    </citation>
    <scope>NUCLEOTIDE SEQUENCE [LARGE SCALE GENOMIC DNA]</scope>
    <source>
        <strain evidence="2 3">GY 70310</strain>
    </source>
</reference>
<keyword evidence="1" id="KW-0812">Transmembrane</keyword>
<dbReference type="AlphaFoldDB" id="A0A4T0UMH0"/>
<accession>A0A4T0UMH0</accession>
<name>A0A4T0UMH0_9NEIS</name>